<proteinExistence type="predicted"/>
<dbReference type="AlphaFoldDB" id="A0AAN8FGJ4"/>
<keyword evidence="2" id="KW-1185">Reference proteome</keyword>
<dbReference type="Proteomes" id="UP001331761">
    <property type="component" value="Unassembled WGS sequence"/>
</dbReference>
<evidence type="ECO:0000313" key="2">
    <source>
        <dbReference type="Proteomes" id="UP001331761"/>
    </source>
</evidence>
<sequence length="76" mass="8165">MLLFYISARVRGERASDKDKIGDLSADGVLFVQFARALFCNGRVQLSTRGTNGGYAQGGSLRPHFCAALDSPMLGL</sequence>
<dbReference type="EMBL" id="WIXE01015176">
    <property type="protein sequence ID" value="KAK5973677.1"/>
    <property type="molecule type" value="Genomic_DNA"/>
</dbReference>
<comment type="caution">
    <text evidence="1">The sequence shown here is derived from an EMBL/GenBank/DDBJ whole genome shotgun (WGS) entry which is preliminary data.</text>
</comment>
<name>A0AAN8FGJ4_TRICO</name>
<protein>
    <submittedName>
        <fullName evidence="1">Uncharacterized protein</fullName>
    </submittedName>
</protein>
<gene>
    <name evidence="1" type="ORF">GCK32_007483</name>
</gene>
<organism evidence="1 2">
    <name type="scientific">Trichostrongylus colubriformis</name>
    <name type="common">Black scour worm</name>
    <dbReference type="NCBI Taxonomy" id="6319"/>
    <lineage>
        <taxon>Eukaryota</taxon>
        <taxon>Metazoa</taxon>
        <taxon>Ecdysozoa</taxon>
        <taxon>Nematoda</taxon>
        <taxon>Chromadorea</taxon>
        <taxon>Rhabditida</taxon>
        <taxon>Rhabditina</taxon>
        <taxon>Rhabditomorpha</taxon>
        <taxon>Strongyloidea</taxon>
        <taxon>Trichostrongylidae</taxon>
        <taxon>Trichostrongylus</taxon>
    </lineage>
</organism>
<reference evidence="1 2" key="1">
    <citation type="submission" date="2019-10" db="EMBL/GenBank/DDBJ databases">
        <title>Assembly and Annotation for the nematode Trichostrongylus colubriformis.</title>
        <authorList>
            <person name="Martin J."/>
        </authorList>
    </citation>
    <scope>NUCLEOTIDE SEQUENCE [LARGE SCALE GENOMIC DNA]</scope>
    <source>
        <strain evidence="1">G859</strain>
        <tissue evidence="1">Whole worm</tissue>
    </source>
</reference>
<evidence type="ECO:0000313" key="1">
    <source>
        <dbReference type="EMBL" id="KAK5973677.1"/>
    </source>
</evidence>
<accession>A0AAN8FGJ4</accession>